<dbReference type="Gene3D" id="1.10.10.60">
    <property type="entry name" value="Homeodomain-like"/>
    <property type="match status" value="2"/>
</dbReference>
<keyword evidence="8" id="KW-0804">Transcription</keyword>
<dbReference type="Pfam" id="PF12833">
    <property type="entry name" value="HTH_18"/>
    <property type="match status" value="1"/>
</dbReference>
<evidence type="ECO:0000256" key="8">
    <source>
        <dbReference type="ARBA" id="ARBA00023163"/>
    </source>
</evidence>
<dbReference type="SMART" id="SM00448">
    <property type="entry name" value="REC"/>
    <property type="match status" value="1"/>
</dbReference>
<dbReference type="PROSITE" id="PS50110">
    <property type="entry name" value="RESPONSE_REGULATORY"/>
    <property type="match status" value="1"/>
</dbReference>
<dbReference type="RefSeq" id="WP_073271641.1">
    <property type="nucleotide sequence ID" value="NZ_FRAC01000006.1"/>
</dbReference>
<dbReference type="Proteomes" id="UP000184386">
    <property type="component" value="Unassembled WGS sequence"/>
</dbReference>
<dbReference type="SUPFAM" id="SSF46689">
    <property type="entry name" value="Homeodomain-like"/>
    <property type="match status" value="2"/>
</dbReference>
<dbReference type="GO" id="GO:0000160">
    <property type="term" value="P:phosphorelay signal transduction system"/>
    <property type="evidence" value="ECO:0007669"/>
    <property type="project" value="UniProtKB-KW"/>
</dbReference>
<evidence type="ECO:0000256" key="9">
    <source>
        <dbReference type="ARBA" id="ARBA00024867"/>
    </source>
</evidence>
<sequence length="498" mass="58619">MFKVIVVDDEPSALDHICTIIKNKNPEYEVIGTADNGLEALEMTRSLEPDLVISDVRMPLMDGIKLVSEIKNELPEIFTIIVSGYQDFEYAKGAIQSGTYDYILKPILPSNMKMVLEKLAIILRKNYFLERKLIIHKLVNGKSCEENKIQKYFPYKEYYCAIIRKNGLLRRFAADSNVEIYPESHEIMTIYGRDEMESLYILPKELLVGKTFEEYITGVKEKGKTNNQYITLIYGNHSFPVSKLQEKVKELYRTLDTVSVVGLNQVLNIDNPFLLKEIEFNSSAIKKVLENLECLVKEQQYDKFKKELKRLYQKWLEEKKPQLWTEHISHQIIYIVNKYNKEAFSLIECEYMLEDTFFYAETIEELVDNLLEIIFKYVRNSEEYYKVDTIEFFNSILLYLENHLSEDLSLQVICKKFTVSQTYLSRMFRKYTSESFNQYLISMRMNKAIEIMQNDSEKYIKDVAAMVGYYDQFYFSRVFRSYTGKCPTDYLVGISLQG</sequence>
<dbReference type="Pfam" id="PF00072">
    <property type="entry name" value="Response_reg"/>
    <property type="match status" value="1"/>
</dbReference>
<evidence type="ECO:0000256" key="6">
    <source>
        <dbReference type="ARBA" id="ARBA00023015"/>
    </source>
</evidence>
<evidence type="ECO:0000256" key="2">
    <source>
        <dbReference type="ARBA" id="ARBA00018672"/>
    </source>
</evidence>
<dbReference type="InterPro" id="IPR001789">
    <property type="entry name" value="Sig_transdc_resp-reg_receiver"/>
</dbReference>
<dbReference type="STRING" id="1121322.SAMN02745136_00046"/>
<dbReference type="PANTHER" id="PTHR42713">
    <property type="entry name" value="HISTIDINE KINASE-RELATED"/>
    <property type="match status" value="1"/>
</dbReference>
<reference evidence="13 14" key="1">
    <citation type="submission" date="2016-11" db="EMBL/GenBank/DDBJ databases">
        <authorList>
            <person name="Jaros S."/>
            <person name="Januszkiewicz K."/>
            <person name="Wedrychowicz H."/>
        </authorList>
    </citation>
    <scope>NUCLEOTIDE SEQUENCE [LARGE SCALE GENOMIC DNA]</scope>
    <source>
        <strain evidence="13 14">DSM 15929</strain>
    </source>
</reference>
<evidence type="ECO:0000256" key="7">
    <source>
        <dbReference type="ARBA" id="ARBA00023125"/>
    </source>
</evidence>
<dbReference type="GO" id="GO:0003700">
    <property type="term" value="F:DNA-binding transcription factor activity"/>
    <property type="evidence" value="ECO:0007669"/>
    <property type="project" value="InterPro"/>
</dbReference>
<organism evidence="13 14">
    <name type="scientific">Anaerocolumna jejuensis DSM 15929</name>
    <dbReference type="NCBI Taxonomy" id="1121322"/>
    <lineage>
        <taxon>Bacteria</taxon>
        <taxon>Bacillati</taxon>
        <taxon>Bacillota</taxon>
        <taxon>Clostridia</taxon>
        <taxon>Lachnospirales</taxon>
        <taxon>Lachnospiraceae</taxon>
        <taxon>Anaerocolumna</taxon>
    </lineage>
</organism>
<dbReference type="PROSITE" id="PS01124">
    <property type="entry name" value="HTH_ARAC_FAMILY_2"/>
    <property type="match status" value="1"/>
</dbReference>
<comment type="function">
    <text evidence="9">May play the central regulatory role in sporulation. It may be an element of the effector pathway responsible for the activation of sporulation genes in response to nutritional stress. Spo0A may act in concert with spo0H (a sigma factor) to control the expression of some genes that are critical to the sporulation process.</text>
</comment>
<dbReference type="InterPro" id="IPR009057">
    <property type="entry name" value="Homeodomain-like_sf"/>
</dbReference>
<dbReference type="InterPro" id="IPR011006">
    <property type="entry name" value="CheY-like_superfamily"/>
</dbReference>
<feature type="modified residue" description="4-aspartylphosphate" evidence="10">
    <location>
        <position position="55"/>
    </location>
</feature>
<keyword evidence="5" id="KW-0902">Two-component regulatory system</keyword>
<dbReference type="InterPro" id="IPR018060">
    <property type="entry name" value="HTH_AraC"/>
</dbReference>
<evidence type="ECO:0000313" key="13">
    <source>
        <dbReference type="EMBL" id="SHJ45014.1"/>
    </source>
</evidence>
<dbReference type="CDD" id="cd17536">
    <property type="entry name" value="REC_YesN-like"/>
    <property type="match status" value="1"/>
</dbReference>
<keyword evidence="3" id="KW-0963">Cytoplasm</keyword>
<dbReference type="EMBL" id="FRAC01000006">
    <property type="protein sequence ID" value="SHJ45014.1"/>
    <property type="molecule type" value="Genomic_DNA"/>
</dbReference>
<keyword evidence="6" id="KW-0805">Transcription regulation</keyword>
<evidence type="ECO:0000259" key="11">
    <source>
        <dbReference type="PROSITE" id="PS01124"/>
    </source>
</evidence>
<evidence type="ECO:0000313" key="14">
    <source>
        <dbReference type="Proteomes" id="UP000184386"/>
    </source>
</evidence>
<dbReference type="InterPro" id="IPR051552">
    <property type="entry name" value="HptR"/>
</dbReference>
<dbReference type="GO" id="GO:0043565">
    <property type="term" value="F:sequence-specific DNA binding"/>
    <property type="evidence" value="ECO:0007669"/>
    <property type="project" value="InterPro"/>
</dbReference>
<keyword evidence="14" id="KW-1185">Reference proteome</keyword>
<protein>
    <recommendedName>
        <fullName evidence="2">Stage 0 sporulation protein A homolog</fullName>
    </recommendedName>
</protein>
<dbReference type="GO" id="GO:0005737">
    <property type="term" value="C:cytoplasm"/>
    <property type="evidence" value="ECO:0007669"/>
    <property type="project" value="UniProtKB-SubCell"/>
</dbReference>
<evidence type="ECO:0000256" key="10">
    <source>
        <dbReference type="PROSITE-ProRule" id="PRU00169"/>
    </source>
</evidence>
<evidence type="ECO:0000256" key="3">
    <source>
        <dbReference type="ARBA" id="ARBA00022490"/>
    </source>
</evidence>
<dbReference type="AlphaFoldDB" id="A0A1M6JEE4"/>
<gene>
    <name evidence="13" type="ORF">SAMN02745136_00046</name>
</gene>
<evidence type="ECO:0000256" key="5">
    <source>
        <dbReference type="ARBA" id="ARBA00023012"/>
    </source>
</evidence>
<evidence type="ECO:0000256" key="1">
    <source>
        <dbReference type="ARBA" id="ARBA00004496"/>
    </source>
</evidence>
<feature type="domain" description="HTH araC/xylS-type" evidence="11">
    <location>
        <begin position="394"/>
        <end position="493"/>
    </location>
</feature>
<evidence type="ECO:0000256" key="4">
    <source>
        <dbReference type="ARBA" id="ARBA00022553"/>
    </source>
</evidence>
<dbReference type="SUPFAM" id="SSF52172">
    <property type="entry name" value="CheY-like"/>
    <property type="match status" value="1"/>
</dbReference>
<name>A0A1M6JEE4_9FIRM</name>
<dbReference type="PANTHER" id="PTHR42713:SF3">
    <property type="entry name" value="TRANSCRIPTIONAL REGULATORY PROTEIN HPTR"/>
    <property type="match status" value="1"/>
</dbReference>
<accession>A0A1M6JEE4</accession>
<dbReference type="Gene3D" id="3.40.50.2300">
    <property type="match status" value="1"/>
</dbReference>
<keyword evidence="7" id="KW-0238">DNA-binding</keyword>
<dbReference type="SMART" id="SM00342">
    <property type="entry name" value="HTH_ARAC"/>
    <property type="match status" value="1"/>
</dbReference>
<comment type="subcellular location">
    <subcellularLocation>
        <location evidence="1">Cytoplasm</location>
    </subcellularLocation>
</comment>
<dbReference type="OrthoDB" id="384217at2"/>
<proteinExistence type="predicted"/>
<keyword evidence="4 10" id="KW-0597">Phosphoprotein</keyword>
<evidence type="ECO:0000259" key="12">
    <source>
        <dbReference type="PROSITE" id="PS50110"/>
    </source>
</evidence>
<feature type="domain" description="Response regulatory" evidence="12">
    <location>
        <begin position="3"/>
        <end position="120"/>
    </location>
</feature>